<evidence type="ECO:0000256" key="1">
    <source>
        <dbReference type="ARBA" id="ARBA00006242"/>
    </source>
</evidence>
<comment type="similarity">
    <text evidence="1">Belongs to the universal ribosomal protein uS2 family.</text>
</comment>
<dbReference type="HAMAP" id="MF_00291_B">
    <property type="entry name" value="Ribosomal_uS2_B"/>
    <property type="match status" value="1"/>
</dbReference>
<dbReference type="Gene3D" id="3.40.50.10490">
    <property type="entry name" value="Glucose-6-phosphate isomerase like protein, domain 1"/>
    <property type="match status" value="1"/>
</dbReference>
<dbReference type="NCBIfam" id="TIGR01011">
    <property type="entry name" value="rpsB_bact"/>
    <property type="match status" value="1"/>
</dbReference>
<dbReference type="CDD" id="cd01425">
    <property type="entry name" value="RPS2"/>
    <property type="match status" value="1"/>
</dbReference>
<dbReference type="Gene3D" id="1.10.287.610">
    <property type="entry name" value="Helix hairpin bin"/>
    <property type="match status" value="1"/>
</dbReference>
<dbReference type="GO" id="GO:0006412">
    <property type="term" value="P:translation"/>
    <property type="evidence" value="ECO:0007669"/>
    <property type="project" value="InterPro"/>
</dbReference>
<dbReference type="AlphaFoldDB" id="A0A0B4N5B8"/>
<protein>
    <recommendedName>
        <fullName evidence="2">Small ribosomal subunit protein uS2c</fullName>
    </recommendedName>
</protein>
<organism evidence="3">
    <name type="scientific">Epipogium aphyllum</name>
    <dbReference type="NCBI Taxonomy" id="449980"/>
    <lineage>
        <taxon>Eukaryota</taxon>
        <taxon>Viridiplantae</taxon>
        <taxon>Streptophyta</taxon>
        <taxon>Embryophyta</taxon>
        <taxon>Tracheophyta</taxon>
        <taxon>Spermatophyta</taxon>
        <taxon>Magnoliopsida</taxon>
        <taxon>Liliopsida</taxon>
        <taxon>Asparagales</taxon>
        <taxon>Orchidaceae</taxon>
        <taxon>Epidendroideae</taxon>
        <taxon>Nervilieae</taxon>
        <taxon>Epipogiinae</taxon>
        <taxon>Epipogium</taxon>
    </lineage>
</organism>
<proteinExistence type="inferred from homology"/>
<dbReference type="RefSeq" id="YP_009121263.1">
    <property type="nucleotide sequence ID" value="NC_026449.1"/>
</dbReference>
<sequence length="233" mass="27835">MEKIYWKFYLENFMKSGIFFGQITHKLNKYMYPFTYAKHKRIHIINITITSRFLSEACNLVFNAASNGKDILIIGTKSTSSSLVELAANKSRCHYVNRRWLRGMLTNWYTTEKILYKLRNLIAEKFFNKINYLKTYAFFKYNFNGIKYMKKLPDIIILVDHNEYFKIIKECSLLRIPIIVFIDINYYPYISDFYIPSNDDTIDSIKFILTKLIYAICKGRSIYINKKIKIKNK</sequence>
<reference evidence="3" key="1">
    <citation type="submission" date="2014-05" db="EMBL/GenBank/DDBJ databases">
        <authorList>
            <person name="Logacheva M.D."/>
            <person name="Schelkunov M.I."/>
            <person name="Shtratnikova V.Y."/>
            <person name="Penin A.A."/>
        </authorList>
    </citation>
    <scope>NUCLEOTIDE SEQUENCE</scope>
</reference>
<dbReference type="PANTHER" id="PTHR12534">
    <property type="entry name" value="30S RIBOSOMAL PROTEIN S2 PROKARYOTIC AND ORGANELLAR"/>
    <property type="match status" value="1"/>
</dbReference>
<name>A0A0B4N5B8_9ASPA</name>
<keyword evidence="3" id="KW-0689">Ribosomal protein</keyword>
<dbReference type="InterPro" id="IPR001865">
    <property type="entry name" value="Ribosomal_uS2"/>
</dbReference>
<reference evidence="3" key="2">
    <citation type="journal article" date="2015" name="Genome Biol. Evol.">
        <title>Exploring the Limits for Reduction of Plastid Genomes: a Case Study of the Mycoheterotrophic Orchids Epipogium aphyllum and Epipogium roseum.</title>
        <authorList>
            <person name="Schelkunov M."/>
            <person name="Shtratnikova V."/>
            <person name="Nuraliev M."/>
            <person name="Selosse M.A."/>
            <person name="Penin A."/>
            <person name="Logacheva M."/>
        </authorList>
    </citation>
    <scope>NUCLEOTIDE SEQUENCE</scope>
</reference>
<dbReference type="EMBL" id="KJ772292">
    <property type="protein sequence ID" value="AII40872.1"/>
    <property type="molecule type" value="Genomic_DNA"/>
</dbReference>
<keyword evidence="3" id="KW-0934">Plastid</keyword>
<dbReference type="InterPro" id="IPR023591">
    <property type="entry name" value="Ribosomal_uS2_flav_dom_sf"/>
</dbReference>
<dbReference type="GO" id="GO:0003735">
    <property type="term" value="F:structural constituent of ribosome"/>
    <property type="evidence" value="ECO:0007669"/>
    <property type="project" value="InterPro"/>
</dbReference>
<dbReference type="SUPFAM" id="SSF52313">
    <property type="entry name" value="Ribosomal protein S2"/>
    <property type="match status" value="1"/>
</dbReference>
<evidence type="ECO:0000256" key="2">
    <source>
        <dbReference type="ARBA" id="ARBA00035155"/>
    </source>
</evidence>
<accession>A0A0B4N5B8</accession>
<geneLocation type="plastid" evidence="3"/>
<evidence type="ECO:0000313" key="3">
    <source>
        <dbReference type="EMBL" id="AII40872.1"/>
    </source>
</evidence>
<keyword evidence="3" id="KW-0687">Ribonucleoprotein</keyword>
<dbReference type="PRINTS" id="PR00395">
    <property type="entry name" value="RIBOSOMALS2"/>
</dbReference>
<dbReference type="GeneID" id="23454174"/>
<dbReference type="GO" id="GO:0005763">
    <property type="term" value="C:mitochondrial small ribosomal subunit"/>
    <property type="evidence" value="ECO:0007669"/>
    <property type="project" value="TreeGrafter"/>
</dbReference>
<gene>
    <name evidence="3" type="primary">rps2</name>
</gene>
<dbReference type="PANTHER" id="PTHR12534:SF0">
    <property type="entry name" value="SMALL RIBOSOMAL SUBUNIT PROTEIN US2M"/>
    <property type="match status" value="1"/>
</dbReference>
<dbReference type="InterPro" id="IPR005706">
    <property type="entry name" value="Ribosomal_uS2_bac/mit/plastid"/>
</dbReference>
<dbReference type="Pfam" id="PF00318">
    <property type="entry name" value="Ribosomal_S2"/>
    <property type="match status" value="1"/>
</dbReference>